<comment type="caution">
    <text evidence="2">The sequence shown here is derived from an EMBL/GenBank/DDBJ whole genome shotgun (WGS) entry which is preliminary data.</text>
</comment>
<feature type="domain" description="Tyrosine specific protein phosphatases" evidence="1">
    <location>
        <begin position="160"/>
        <end position="195"/>
    </location>
</feature>
<dbReference type="PROSITE" id="PS50056">
    <property type="entry name" value="TYR_PHOSPHATASE_2"/>
    <property type="match status" value="1"/>
</dbReference>
<gene>
    <name evidence="2" type="ORF">JD78_03193</name>
</gene>
<name>A0A562IUL3_9ACTN</name>
<dbReference type="Proteomes" id="UP000321490">
    <property type="component" value="Unassembled WGS sequence"/>
</dbReference>
<dbReference type="InterPro" id="IPR026893">
    <property type="entry name" value="Tyr/Ser_Pase_IphP-type"/>
</dbReference>
<organism evidence="2 3">
    <name type="scientific">Modestobacter roseus</name>
    <dbReference type="NCBI Taxonomy" id="1181884"/>
    <lineage>
        <taxon>Bacteria</taxon>
        <taxon>Bacillati</taxon>
        <taxon>Actinomycetota</taxon>
        <taxon>Actinomycetes</taxon>
        <taxon>Geodermatophilales</taxon>
        <taxon>Geodermatophilaceae</taxon>
        <taxon>Modestobacter</taxon>
    </lineage>
</organism>
<dbReference type="InterPro" id="IPR029021">
    <property type="entry name" value="Prot-tyrosine_phosphatase-like"/>
</dbReference>
<protein>
    <submittedName>
        <fullName evidence="2">Protein tyrosine/serine phosphatase</fullName>
    </submittedName>
</protein>
<sequence length="285" mass="30760">MTSYGRRVTSTRTDRWLHLDGTTNTRDLGGLPTVDGGTTQFGRVLRSDNLQTLSDADVRTLVEEVGLTEVIDLRTTAEILMEGRGPLRAVDAVTHRHFTLLPERGLRTDVFAAEEDDEEIRAQLPADWAESILPRQHAPGDEGEPPAVRSYLGYLTDSADNVLAALRALTAGPGAAVVHCAAGKDRTGVVSALALAVAGATPEAIVADYAQTAEIIDALVAKLASSSTYAEDMTRRDVASHTPRAESMRRVLEVLDQRWGGPVGWLEQHGFGADEQSALRARLRD</sequence>
<dbReference type="EMBL" id="VLKF01000001">
    <property type="protein sequence ID" value="TWH74648.1"/>
    <property type="molecule type" value="Genomic_DNA"/>
</dbReference>
<dbReference type="InterPro" id="IPR016130">
    <property type="entry name" value="Tyr_Pase_AS"/>
</dbReference>
<dbReference type="GO" id="GO:0004721">
    <property type="term" value="F:phosphoprotein phosphatase activity"/>
    <property type="evidence" value="ECO:0007669"/>
    <property type="project" value="InterPro"/>
</dbReference>
<proteinExistence type="predicted"/>
<dbReference type="PROSITE" id="PS00383">
    <property type="entry name" value="TYR_PHOSPHATASE_1"/>
    <property type="match status" value="1"/>
</dbReference>
<dbReference type="InterPro" id="IPR000387">
    <property type="entry name" value="Tyr_Pase_dom"/>
</dbReference>
<dbReference type="Pfam" id="PF13350">
    <property type="entry name" value="Y_phosphatase3"/>
    <property type="match status" value="1"/>
</dbReference>
<keyword evidence="3" id="KW-1185">Reference proteome</keyword>
<reference evidence="2 3" key="1">
    <citation type="submission" date="2019-07" db="EMBL/GenBank/DDBJ databases">
        <title>R&amp;d 2014.</title>
        <authorList>
            <person name="Klenk H.-P."/>
        </authorList>
    </citation>
    <scope>NUCLEOTIDE SEQUENCE [LARGE SCALE GENOMIC DNA]</scope>
    <source>
        <strain evidence="2 3">DSM 45764</strain>
    </source>
</reference>
<dbReference type="SUPFAM" id="SSF52799">
    <property type="entry name" value="(Phosphotyrosine protein) phosphatases II"/>
    <property type="match status" value="1"/>
</dbReference>
<evidence type="ECO:0000313" key="2">
    <source>
        <dbReference type="EMBL" id="TWH74648.1"/>
    </source>
</evidence>
<evidence type="ECO:0000313" key="3">
    <source>
        <dbReference type="Proteomes" id="UP000321490"/>
    </source>
</evidence>
<evidence type="ECO:0000259" key="1">
    <source>
        <dbReference type="PROSITE" id="PS50056"/>
    </source>
</evidence>
<accession>A0A562IUL3</accession>
<dbReference type="Gene3D" id="3.90.190.10">
    <property type="entry name" value="Protein tyrosine phosphatase superfamily"/>
    <property type="match status" value="1"/>
</dbReference>
<dbReference type="AlphaFoldDB" id="A0A562IUL3"/>